<dbReference type="PANTHER" id="PTHR30618">
    <property type="entry name" value="NCS1 FAMILY PURINE/PYRIMIDINE TRANSPORTER"/>
    <property type="match status" value="1"/>
</dbReference>
<evidence type="ECO:0000313" key="8">
    <source>
        <dbReference type="Proteomes" id="UP000799118"/>
    </source>
</evidence>
<keyword evidence="8" id="KW-1185">Reference proteome</keyword>
<evidence type="ECO:0000313" key="7">
    <source>
        <dbReference type="EMBL" id="KAE9405159.1"/>
    </source>
</evidence>
<comment type="similarity">
    <text evidence="2">Belongs to the purine-cytosine permease (2.A.39) family.</text>
</comment>
<dbReference type="Gene3D" id="1.10.4160.10">
    <property type="entry name" value="Hydantoin permease"/>
    <property type="match status" value="1"/>
</dbReference>
<evidence type="ECO:0000256" key="4">
    <source>
        <dbReference type="ARBA" id="ARBA00022989"/>
    </source>
</evidence>
<proteinExistence type="inferred from homology"/>
<feature type="transmembrane region" description="Helical" evidence="6">
    <location>
        <begin position="58"/>
        <end position="84"/>
    </location>
</feature>
<comment type="subcellular location">
    <subcellularLocation>
        <location evidence="1">Membrane</location>
        <topology evidence="1">Multi-pass membrane protein</topology>
    </subcellularLocation>
</comment>
<dbReference type="AlphaFoldDB" id="A0A6A4I339"/>
<keyword evidence="5 6" id="KW-0472">Membrane</keyword>
<protein>
    <submittedName>
        <fullName evidence="7">Uncharacterized protein</fullName>
    </submittedName>
</protein>
<gene>
    <name evidence="7" type="ORF">BT96DRAFT_359294</name>
</gene>
<dbReference type="Proteomes" id="UP000799118">
    <property type="component" value="Unassembled WGS sequence"/>
</dbReference>
<evidence type="ECO:0000256" key="1">
    <source>
        <dbReference type="ARBA" id="ARBA00004141"/>
    </source>
</evidence>
<keyword evidence="3 6" id="KW-0812">Transmembrane</keyword>
<keyword evidence="4 6" id="KW-1133">Transmembrane helix</keyword>
<evidence type="ECO:0000256" key="2">
    <source>
        <dbReference type="ARBA" id="ARBA00008974"/>
    </source>
</evidence>
<dbReference type="EMBL" id="ML769411">
    <property type="protein sequence ID" value="KAE9405159.1"/>
    <property type="molecule type" value="Genomic_DNA"/>
</dbReference>
<dbReference type="OrthoDB" id="2018619at2759"/>
<sequence>MTAMLRFFELSKDASPYQNADILPLPPSRRTWTVKIFVFFWLSTAINIAEWSGASTSLAIGLTVGQSIAVNAISTIIITLALVISGQGGGKWHIPFAVLNRTGWGM</sequence>
<dbReference type="GO" id="GO:0015205">
    <property type="term" value="F:nucleobase transmembrane transporter activity"/>
    <property type="evidence" value="ECO:0007669"/>
    <property type="project" value="TreeGrafter"/>
</dbReference>
<dbReference type="GO" id="GO:0005886">
    <property type="term" value="C:plasma membrane"/>
    <property type="evidence" value="ECO:0007669"/>
    <property type="project" value="TreeGrafter"/>
</dbReference>
<organism evidence="7 8">
    <name type="scientific">Gymnopus androsaceus JB14</name>
    <dbReference type="NCBI Taxonomy" id="1447944"/>
    <lineage>
        <taxon>Eukaryota</taxon>
        <taxon>Fungi</taxon>
        <taxon>Dikarya</taxon>
        <taxon>Basidiomycota</taxon>
        <taxon>Agaricomycotina</taxon>
        <taxon>Agaricomycetes</taxon>
        <taxon>Agaricomycetidae</taxon>
        <taxon>Agaricales</taxon>
        <taxon>Marasmiineae</taxon>
        <taxon>Omphalotaceae</taxon>
        <taxon>Gymnopus</taxon>
    </lineage>
</organism>
<dbReference type="PANTHER" id="PTHR30618:SF0">
    <property type="entry name" value="PURINE-URACIL PERMEASE NCS1"/>
    <property type="match status" value="1"/>
</dbReference>
<name>A0A6A4I339_9AGAR</name>
<evidence type="ECO:0000256" key="6">
    <source>
        <dbReference type="SAM" id="Phobius"/>
    </source>
</evidence>
<dbReference type="InterPro" id="IPR001248">
    <property type="entry name" value="Pur-cyt_permease"/>
</dbReference>
<evidence type="ECO:0000256" key="3">
    <source>
        <dbReference type="ARBA" id="ARBA00022692"/>
    </source>
</evidence>
<accession>A0A6A4I339</accession>
<dbReference type="Pfam" id="PF02133">
    <property type="entry name" value="Transp_cyt_pur"/>
    <property type="match status" value="1"/>
</dbReference>
<dbReference type="InterPro" id="IPR045225">
    <property type="entry name" value="Uracil/uridine/allantoin_perm"/>
</dbReference>
<reference evidence="7" key="1">
    <citation type="journal article" date="2019" name="Environ. Microbiol.">
        <title>Fungal ecological strategies reflected in gene transcription - a case study of two litter decomposers.</title>
        <authorList>
            <person name="Barbi F."/>
            <person name="Kohler A."/>
            <person name="Barry K."/>
            <person name="Baskaran P."/>
            <person name="Daum C."/>
            <person name="Fauchery L."/>
            <person name="Ihrmark K."/>
            <person name="Kuo A."/>
            <person name="LaButti K."/>
            <person name="Lipzen A."/>
            <person name="Morin E."/>
            <person name="Grigoriev I.V."/>
            <person name="Henrissat B."/>
            <person name="Lindahl B."/>
            <person name="Martin F."/>
        </authorList>
    </citation>
    <scope>NUCLEOTIDE SEQUENCE</scope>
    <source>
        <strain evidence="7">JB14</strain>
    </source>
</reference>
<feature type="transmembrane region" description="Helical" evidence="6">
    <location>
        <begin position="32"/>
        <end position="52"/>
    </location>
</feature>
<evidence type="ECO:0000256" key="5">
    <source>
        <dbReference type="ARBA" id="ARBA00023136"/>
    </source>
</evidence>